<dbReference type="Proteomes" id="UP000318554">
    <property type="component" value="Unassembled WGS sequence"/>
</dbReference>
<keyword evidence="1" id="KW-0413">Isomerase</keyword>
<dbReference type="SUPFAM" id="SSF53850">
    <property type="entry name" value="Periplasmic binding protein-like II"/>
    <property type="match status" value="1"/>
</dbReference>
<reference evidence="1 2" key="1">
    <citation type="submission" date="2019-07" db="EMBL/GenBank/DDBJ databases">
        <title>Tepidimonas aquatica CLN-1 draft genome.</title>
        <authorList>
            <person name="Da Costa M.S."/>
            <person name="Froufe H.J.C."/>
            <person name="Egas C."/>
            <person name="Albuquerque L."/>
        </authorList>
    </citation>
    <scope>NUCLEOTIDE SEQUENCE [LARGE SCALE GENOMIC DNA]</scope>
    <source>
        <strain evidence="1 2">CLN-1</strain>
    </source>
</reference>
<dbReference type="GO" id="GO:0030973">
    <property type="term" value="F:molybdate ion binding"/>
    <property type="evidence" value="ECO:0007669"/>
    <property type="project" value="TreeGrafter"/>
</dbReference>
<comment type="caution">
    <text evidence="1">The sequence shown here is derived from an EMBL/GenBank/DDBJ whole genome shotgun (WGS) entry which is preliminary data.</text>
</comment>
<dbReference type="EC" id="5.3.3.7" evidence="1"/>
<dbReference type="InterPro" id="IPR050682">
    <property type="entry name" value="ModA/WtpA"/>
</dbReference>
<dbReference type="GO" id="GO:0015689">
    <property type="term" value="P:molybdate ion transport"/>
    <property type="evidence" value="ECO:0007669"/>
    <property type="project" value="TreeGrafter"/>
</dbReference>
<dbReference type="Pfam" id="PF13531">
    <property type="entry name" value="SBP_bac_11"/>
    <property type="match status" value="1"/>
</dbReference>
<dbReference type="PANTHER" id="PTHR30632:SF11">
    <property type="entry name" value="BLR4797 PROTEIN"/>
    <property type="match status" value="1"/>
</dbReference>
<proteinExistence type="predicted"/>
<accession>A0A554WIU5</accession>
<dbReference type="Gene3D" id="3.40.190.10">
    <property type="entry name" value="Periplasmic binding protein-like II"/>
    <property type="match status" value="2"/>
</dbReference>
<gene>
    <name evidence="1" type="primary">ais</name>
    <name evidence="1" type="ORF">Taqua_01762</name>
</gene>
<evidence type="ECO:0000313" key="1">
    <source>
        <dbReference type="EMBL" id="TSE23490.1"/>
    </source>
</evidence>
<dbReference type="PANTHER" id="PTHR30632">
    <property type="entry name" value="MOLYBDATE-BINDING PERIPLASMIC PROTEIN"/>
    <property type="match status" value="1"/>
</dbReference>
<sequence>MSASSPIHPPAAAPTLRGISSMATRLLLAELAQAWQASGGEPLLIESVGGVDAARRVAAGEPFDAVFLARDALQRLAADGHVCVDSIVDLVRSPVAVAVPAHAARPALDSAADVRAAVQQARRIGVSTGPSGQALQRLFDDWGLGELVRQRLVVPPPGVPVGSLVASEDIDLGFQQLSELIHIPGIQLVGTLPPELGLVTVFAGAVACRSPHGDAVRRVLAFMASPAADEAKRRQGMEPAR</sequence>
<dbReference type="EMBL" id="VJNA01000021">
    <property type="protein sequence ID" value="TSE23490.1"/>
    <property type="molecule type" value="Genomic_DNA"/>
</dbReference>
<name>A0A554WIU5_9BURK</name>
<evidence type="ECO:0000313" key="2">
    <source>
        <dbReference type="Proteomes" id="UP000318554"/>
    </source>
</evidence>
<dbReference type="GO" id="GO:0047614">
    <property type="term" value="F:aconitate delta-isomerase activity"/>
    <property type="evidence" value="ECO:0007669"/>
    <property type="project" value="UniProtKB-EC"/>
</dbReference>
<keyword evidence="2" id="KW-1185">Reference proteome</keyword>
<dbReference type="AlphaFoldDB" id="A0A554WIU5"/>
<dbReference type="RefSeq" id="WP_246094668.1">
    <property type="nucleotide sequence ID" value="NZ_VJNA01000021.1"/>
</dbReference>
<protein>
    <submittedName>
        <fullName evidence="1">Aconitate isomerase</fullName>
        <ecNumber evidence="1">5.3.3.7</ecNumber>
    </submittedName>
</protein>
<organism evidence="1 2">
    <name type="scientific">Tepidimonas aquatica</name>
    <dbReference type="NCBI Taxonomy" id="247482"/>
    <lineage>
        <taxon>Bacteria</taxon>
        <taxon>Pseudomonadati</taxon>
        <taxon>Pseudomonadota</taxon>
        <taxon>Betaproteobacteria</taxon>
        <taxon>Burkholderiales</taxon>
        <taxon>Tepidimonas</taxon>
    </lineage>
</organism>